<dbReference type="EMBL" id="CABFNS010001012">
    <property type="protein sequence ID" value="VUC37570.1"/>
    <property type="molecule type" value="Genomic_DNA"/>
</dbReference>
<keyword evidence="4" id="KW-1185">Reference proteome</keyword>
<feature type="domain" description="Protein kinase" evidence="2">
    <location>
        <begin position="1"/>
        <end position="112"/>
    </location>
</feature>
<dbReference type="Proteomes" id="UP000766486">
    <property type="component" value="Unassembled WGS sequence"/>
</dbReference>
<dbReference type="Gene3D" id="1.10.510.10">
    <property type="entry name" value="Transferase(Phosphotransferase) domain 1"/>
    <property type="match status" value="1"/>
</dbReference>
<reference evidence="3 4" key="1">
    <citation type="submission" date="2019-06" db="EMBL/GenBank/DDBJ databases">
        <authorList>
            <person name="Broberg M."/>
        </authorList>
    </citation>
    <scope>NUCLEOTIDE SEQUENCE [LARGE SCALE GENOMIC DNA]</scope>
</reference>
<evidence type="ECO:0000256" key="1">
    <source>
        <dbReference type="SAM" id="MobiDB-lite"/>
    </source>
</evidence>
<dbReference type="InterPro" id="IPR011009">
    <property type="entry name" value="Kinase-like_dom_sf"/>
</dbReference>
<protein>
    <recommendedName>
        <fullName evidence="2">Protein kinase domain-containing protein</fullName>
    </recommendedName>
</protein>
<evidence type="ECO:0000313" key="3">
    <source>
        <dbReference type="EMBL" id="VUC37570.1"/>
    </source>
</evidence>
<gene>
    <name evidence="3" type="ORF">CLO192961_LOCUS476170</name>
</gene>
<organism evidence="3 4">
    <name type="scientific">Bionectria ochroleuca</name>
    <name type="common">Gliocladium roseum</name>
    <dbReference type="NCBI Taxonomy" id="29856"/>
    <lineage>
        <taxon>Eukaryota</taxon>
        <taxon>Fungi</taxon>
        <taxon>Dikarya</taxon>
        <taxon>Ascomycota</taxon>
        <taxon>Pezizomycotina</taxon>
        <taxon>Sordariomycetes</taxon>
        <taxon>Hypocreomycetidae</taxon>
        <taxon>Hypocreales</taxon>
        <taxon>Bionectriaceae</taxon>
        <taxon>Clonostachys</taxon>
    </lineage>
</organism>
<dbReference type="SUPFAM" id="SSF56112">
    <property type="entry name" value="Protein kinase-like (PK-like)"/>
    <property type="match status" value="1"/>
</dbReference>
<dbReference type="PROSITE" id="PS50011">
    <property type="entry name" value="PROTEIN_KINASE_DOM"/>
    <property type="match status" value="1"/>
</dbReference>
<name>A0ABY6V3K4_BIOOC</name>
<accession>A0ABY6V3K4</accession>
<evidence type="ECO:0000313" key="4">
    <source>
        <dbReference type="Proteomes" id="UP000766486"/>
    </source>
</evidence>
<feature type="region of interest" description="Disordered" evidence="1">
    <location>
        <begin position="91"/>
        <end position="112"/>
    </location>
</feature>
<evidence type="ECO:0000259" key="2">
    <source>
        <dbReference type="PROSITE" id="PS50011"/>
    </source>
</evidence>
<dbReference type="Pfam" id="PF00069">
    <property type="entry name" value="Pkinase"/>
    <property type="match status" value="1"/>
</dbReference>
<dbReference type="InterPro" id="IPR000719">
    <property type="entry name" value="Prot_kinase_dom"/>
</dbReference>
<sequence length="112" mass="12317">MLIYDALVTDLLGPSLQNLWVYCDNSFGMDTLCNIAIQALQRLKALHRKGIIHNDLKPSNFAMGSGTKGSTLYIIDYGLATRYADIQGRERGSGHLTGTAHYAPTETARSEK</sequence>
<comment type="caution">
    <text evidence="3">The sequence shown here is derived from an EMBL/GenBank/DDBJ whole genome shotgun (WGS) entry which is preliminary data.</text>
</comment>
<dbReference type="InterPro" id="IPR050235">
    <property type="entry name" value="CK1_Ser-Thr_kinase"/>
</dbReference>
<proteinExistence type="predicted"/>
<dbReference type="PANTHER" id="PTHR11909">
    <property type="entry name" value="CASEIN KINASE-RELATED"/>
    <property type="match status" value="1"/>
</dbReference>